<dbReference type="AlphaFoldDB" id="A0A941HPU1"/>
<proteinExistence type="predicted"/>
<protein>
    <submittedName>
        <fullName evidence="1">Uncharacterized protein</fullName>
    </submittedName>
</protein>
<keyword evidence="2" id="KW-1185">Reference proteome</keyword>
<dbReference type="Proteomes" id="UP000675379">
    <property type="component" value="Unassembled WGS sequence"/>
</dbReference>
<comment type="caution">
    <text evidence="1">The sequence shown here is derived from an EMBL/GenBank/DDBJ whole genome shotgun (WGS) entry which is preliminary data.</text>
</comment>
<organism evidence="1 2">
    <name type="scientific">Proteiniclasticum sediminis</name>
    <dbReference type="NCBI Taxonomy" id="2804028"/>
    <lineage>
        <taxon>Bacteria</taxon>
        <taxon>Bacillati</taxon>
        <taxon>Bacillota</taxon>
        <taxon>Clostridia</taxon>
        <taxon>Eubacteriales</taxon>
        <taxon>Clostridiaceae</taxon>
        <taxon>Proteiniclasticum</taxon>
    </lineage>
</organism>
<evidence type="ECO:0000313" key="1">
    <source>
        <dbReference type="EMBL" id="MBR0575714.1"/>
    </source>
</evidence>
<sequence>MMVLRQDKYADMAQFRKTRNAQRHRYYAKTSGYSRRQWTQEEMTLVMDRSLSDSELSEKIGRGVRAIQIKRNRMKKAALGVQSQSDQTKTVK</sequence>
<dbReference type="RefSeq" id="WP_211800276.1">
    <property type="nucleotide sequence ID" value="NZ_JAGSCS010000004.1"/>
</dbReference>
<name>A0A941HPU1_9CLOT</name>
<dbReference type="EMBL" id="JAGSCS010000004">
    <property type="protein sequence ID" value="MBR0575714.1"/>
    <property type="molecule type" value="Genomic_DNA"/>
</dbReference>
<accession>A0A941HPU1</accession>
<reference evidence="1" key="1">
    <citation type="submission" date="2021-04" db="EMBL/GenBank/DDBJ databases">
        <title>Proteiniclasticum sedimins sp. nov., an obligate anaerobic bacterium isolated from anaerobic sludge.</title>
        <authorList>
            <person name="Liu J."/>
        </authorList>
    </citation>
    <scope>NUCLEOTIDE SEQUENCE</scope>
    <source>
        <strain evidence="1">BAD-10</strain>
    </source>
</reference>
<gene>
    <name evidence="1" type="ORF">KCG48_05080</name>
</gene>
<evidence type="ECO:0000313" key="2">
    <source>
        <dbReference type="Proteomes" id="UP000675379"/>
    </source>
</evidence>